<protein>
    <recommendedName>
        <fullName evidence="3">50S ribosomal protein L29</fullName>
    </recommendedName>
</protein>
<dbReference type="Proteomes" id="UP000818323">
    <property type="component" value="Unassembled WGS sequence"/>
</dbReference>
<gene>
    <name evidence="1" type="ORF">GR303_17905</name>
</gene>
<evidence type="ECO:0008006" key="3">
    <source>
        <dbReference type="Google" id="ProtNLM"/>
    </source>
</evidence>
<reference evidence="1 2" key="1">
    <citation type="submission" date="2020-01" db="EMBL/GenBank/DDBJ databases">
        <title>Microvirga sp. nov., an arsenate reduction bacterium isolated from Tibet hotspring sediments.</title>
        <authorList>
            <person name="Yuan C.-G."/>
        </authorList>
    </citation>
    <scope>NUCLEOTIDE SEQUENCE [LARGE SCALE GENOMIC DNA]</scope>
    <source>
        <strain evidence="1 2">SYSU G3D203</strain>
    </source>
</reference>
<sequence>MTASGPDPLKDALDLQERVRVLRALLELQRWQVEVLNKRLHPPTPAGIAARRLLAIKHAEMKRPDLKIPKGVNDP</sequence>
<name>A0ABW9Z2N6_9HYPH</name>
<dbReference type="EMBL" id="JAAAXJ010000011">
    <property type="protein sequence ID" value="NBJ26216.1"/>
    <property type="molecule type" value="Genomic_DNA"/>
</dbReference>
<dbReference type="RefSeq" id="WP_161724742.1">
    <property type="nucleotide sequence ID" value="NZ_JAAAXI010000014.1"/>
</dbReference>
<evidence type="ECO:0000313" key="2">
    <source>
        <dbReference type="Proteomes" id="UP000818323"/>
    </source>
</evidence>
<evidence type="ECO:0000313" key="1">
    <source>
        <dbReference type="EMBL" id="NBJ26216.1"/>
    </source>
</evidence>
<proteinExistence type="predicted"/>
<comment type="caution">
    <text evidence="1">The sequence shown here is derived from an EMBL/GenBank/DDBJ whole genome shotgun (WGS) entry which is preliminary data.</text>
</comment>
<organism evidence="1 2">
    <name type="scientific">Microvirga arsenatis</name>
    <dbReference type="NCBI Taxonomy" id="2692265"/>
    <lineage>
        <taxon>Bacteria</taxon>
        <taxon>Pseudomonadati</taxon>
        <taxon>Pseudomonadota</taxon>
        <taxon>Alphaproteobacteria</taxon>
        <taxon>Hyphomicrobiales</taxon>
        <taxon>Methylobacteriaceae</taxon>
        <taxon>Microvirga</taxon>
    </lineage>
</organism>
<keyword evidence="2" id="KW-1185">Reference proteome</keyword>
<accession>A0ABW9Z2N6</accession>